<dbReference type="InterPro" id="IPR002490">
    <property type="entry name" value="V-ATPase_116kDa_su"/>
</dbReference>
<feature type="transmembrane region" description="Helical" evidence="9">
    <location>
        <begin position="638"/>
        <end position="657"/>
    </location>
</feature>
<keyword evidence="6 9" id="KW-1133">Transmembrane helix</keyword>
<dbReference type="GO" id="GO:0007035">
    <property type="term" value="P:vacuolar acidification"/>
    <property type="evidence" value="ECO:0007669"/>
    <property type="project" value="TreeGrafter"/>
</dbReference>
<organism evidence="12">
    <name type="scientific">Tabanus bromius</name>
    <name type="common">Band-eyed brown horse fly</name>
    <dbReference type="NCBI Taxonomy" id="304241"/>
    <lineage>
        <taxon>Eukaryota</taxon>
        <taxon>Metazoa</taxon>
        <taxon>Ecdysozoa</taxon>
        <taxon>Arthropoda</taxon>
        <taxon>Hexapoda</taxon>
        <taxon>Insecta</taxon>
        <taxon>Pterygota</taxon>
        <taxon>Neoptera</taxon>
        <taxon>Endopterygota</taxon>
        <taxon>Diptera</taxon>
        <taxon>Brachycera</taxon>
        <taxon>Tabanomorpha</taxon>
        <taxon>Tabanoidea</taxon>
        <taxon>Tabanidae</taxon>
        <taxon>Tabanus</taxon>
    </lineage>
</organism>
<comment type="similarity">
    <text evidence="2 9">Belongs to the V-ATPase 116 kDa subunit family.</text>
</comment>
<evidence type="ECO:0000256" key="10">
    <source>
        <dbReference type="SAM" id="Coils"/>
    </source>
</evidence>
<evidence type="ECO:0000256" key="11">
    <source>
        <dbReference type="SAM" id="MobiDB-lite"/>
    </source>
</evidence>
<dbReference type="GO" id="GO:0000220">
    <property type="term" value="C:vacuolar proton-transporting V-type ATPase, V0 domain"/>
    <property type="evidence" value="ECO:0007669"/>
    <property type="project" value="InterPro"/>
</dbReference>
<keyword evidence="7 9" id="KW-0406">Ion transport</keyword>
<dbReference type="GO" id="GO:0046961">
    <property type="term" value="F:proton-transporting ATPase activity, rotational mechanism"/>
    <property type="evidence" value="ECO:0007669"/>
    <property type="project" value="InterPro"/>
</dbReference>
<reference evidence="12" key="1">
    <citation type="journal article" date="2015" name="Insect Biochem. Mol. Biol.">
        <title>An insight into the sialome of the horse fly, Tabanus bromius.</title>
        <authorList>
            <person name="Ribeiro J.M."/>
            <person name="Kazimirova M."/>
            <person name="Takac P."/>
            <person name="Andersen J.F."/>
            <person name="Francischetti I.M."/>
        </authorList>
    </citation>
    <scope>NUCLEOTIDE SEQUENCE</scope>
</reference>
<name>A0A0K8TQR7_TABBR</name>
<keyword evidence="4 9" id="KW-0812">Transmembrane</keyword>
<feature type="region of interest" description="Disordered" evidence="11">
    <location>
        <begin position="685"/>
        <end position="707"/>
    </location>
</feature>
<dbReference type="InterPro" id="IPR026028">
    <property type="entry name" value="V-type_ATPase_116kDa_su_euka"/>
</dbReference>
<evidence type="ECO:0000256" key="4">
    <source>
        <dbReference type="ARBA" id="ARBA00022692"/>
    </source>
</evidence>
<dbReference type="PANTHER" id="PTHR11629">
    <property type="entry name" value="VACUOLAR PROTON ATPASES"/>
    <property type="match status" value="1"/>
</dbReference>
<dbReference type="Pfam" id="PF01496">
    <property type="entry name" value="V_ATPase_I"/>
    <property type="match status" value="1"/>
</dbReference>
<comment type="subcellular location">
    <subcellularLocation>
        <location evidence="1">Membrane</location>
        <topology evidence="1">Multi-pass membrane protein</topology>
    </subcellularLocation>
</comment>
<feature type="transmembrane region" description="Helical" evidence="9">
    <location>
        <begin position="536"/>
        <end position="555"/>
    </location>
</feature>
<evidence type="ECO:0000313" key="12">
    <source>
        <dbReference type="EMBL" id="JAI16699.1"/>
    </source>
</evidence>
<feature type="transmembrane region" description="Helical" evidence="9">
    <location>
        <begin position="766"/>
        <end position="790"/>
    </location>
</feature>
<dbReference type="AlphaFoldDB" id="A0A0K8TQR7"/>
<comment type="function">
    <text evidence="9">Essential component of the vacuolar proton pump (V-ATPase), a multimeric enzyme that catalyzes the translocation of protons across the membranes. Required for assembly and activity of the V-ATPase.</text>
</comment>
<proteinExistence type="evidence at transcript level"/>
<evidence type="ECO:0000256" key="3">
    <source>
        <dbReference type="ARBA" id="ARBA00022448"/>
    </source>
</evidence>
<keyword evidence="3 9" id="KW-0813">Transport</keyword>
<evidence type="ECO:0000256" key="5">
    <source>
        <dbReference type="ARBA" id="ARBA00022781"/>
    </source>
</evidence>
<evidence type="ECO:0000256" key="1">
    <source>
        <dbReference type="ARBA" id="ARBA00004141"/>
    </source>
</evidence>
<dbReference type="EMBL" id="GDAI01000904">
    <property type="protein sequence ID" value="JAI16699.1"/>
    <property type="molecule type" value="mRNA"/>
</dbReference>
<dbReference type="PIRSF" id="PIRSF001293">
    <property type="entry name" value="ATP6V0A1"/>
    <property type="match status" value="1"/>
</dbReference>
<keyword evidence="10" id="KW-0175">Coiled coil</keyword>
<dbReference type="GO" id="GO:0051117">
    <property type="term" value="F:ATPase binding"/>
    <property type="evidence" value="ECO:0007669"/>
    <property type="project" value="TreeGrafter"/>
</dbReference>
<evidence type="ECO:0000256" key="7">
    <source>
        <dbReference type="ARBA" id="ARBA00023065"/>
    </source>
</evidence>
<keyword evidence="8 9" id="KW-0472">Membrane</keyword>
<evidence type="ECO:0000256" key="9">
    <source>
        <dbReference type="RuleBase" id="RU361189"/>
    </source>
</evidence>
<feature type="transmembrane region" description="Helical" evidence="9">
    <location>
        <begin position="402"/>
        <end position="427"/>
    </location>
</feature>
<evidence type="ECO:0000256" key="8">
    <source>
        <dbReference type="ARBA" id="ARBA00023136"/>
    </source>
</evidence>
<feature type="coiled-coil region" evidence="10">
    <location>
        <begin position="95"/>
        <end position="129"/>
    </location>
</feature>
<sequence length="834" mass="95249">MGALFRSEEMALCQMFIQPEAAYTSVSELGERGVVQFRDLNASVNAFQRKFVTEVRRCDEMERKLRYIEAEVKKDGVPIPDLNEDLPQAPNPREIIDLEAHLEKTENEIQELAQNEVNLKSNYLELTELRKVLENTQGFFSEQEVLNLDTTKNTLIQDDGPQNQSRGRLGFVAGVIQRERIPGFERMLWRISRGNVFLRRAELDEPLEDPATGNPLYKTVFVAFFQGEQLKNRIKKVCAGFHASLYPCPSAHNEREEMVKGVRTRLEDLKMVLNQTEDHRRRVLVSVSKELPNWCIMVRKMKAIYHTLNLFNMDVTQKCLIGECWVPVNDLNVVQHALAEGSATVGSTIPSFLNVIETSEAPPTFNRTNKFTRGFQNLIDAYGVASYREANPALYTIITFPFLFGIMFGDLGHGILLFLAALWMVIAEKKFMRTKSTNEIFAIFFGGRYIILLMGIFSMYTGLVYNDVFSKSFNIFGSGWKTRYNETTVESNAYLQLDPATDDFTDAVYPIGLDPVWQVASNKIIFLNSFKMKLSIIFGVIHMIFGVFMSVVNYNHFNKRVSILTEFLPQLIFLVLLFGFMICMMFMKWAWYSAKALDDKHKPPCAPSVLIMFIDMVLFKNSPALENCDKYMFKGQKIVQVVFVVTALICIPWMLLAKPLYIMSTRKNKGHTKHNGEVNQGIELTSDLSEEPRPATAPAAGAHGHDDEPMSEIVIHQIIHTIEYVLSTISHTASYLRLWALSLAHAQLSEVLWNMVLSLALKRHGYTAAIMLFFLFAVWAFFTVAILVLMEGLSAFLHTLRLHWVEFMSKFYEGAGHIFQPFCFKIILEGDDDD</sequence>
<accession>A0A0K8TQR7</accession>
<dbReference type="PANTHER" id="PTHR11629:SF61">
    <property type="entry name" value="V-TYPE PROTON ATPASE SUBUNIT A"/>
    <property type="match status" value="1"/>
</dbReference>
<feature type="transmembrane region" description="Helical" evidence="9">
    <location>
        <begin position="567"/>
        <end position="591"/>
    </location>
</feature>
<evidence type="ECO:0000256" key="2">
    <source>
        <dbReference type="ARBA" id="ARBA00009904"/>
    </source>
</evidence>
<feature type="transmembrane region" description="Helical" evidence="9">
    <location>
        <begin position="439"/>
        <end position="460"/>
    </location>
</feature>
<dbReference type="GO" id="GO:0005886">
    <property type="term" value="C:plasma membrane"/>
    <property type="evidence" value="ECO:0007669"/>
    <property type="project" value="TreeGrafter"/>
</dbReference>
<protein>
    <recommendedName>
        <fullName evidence="9">V-type proton ATPase subunit a</fullName>
    </recommendedName>
</protein>
<evidence type="ECO:0000256" key="6">
    <source>
        <dbReference type="ARBA" id="ARBA00022989"/>
    </source>
</evidence>
<keyword evidence="5 9" id="KW-0375">Hydrogen ion transport</keyword>